<gene>
    <name evidence="2" type="ORF">B0T14DRAFT_490163</name>
</gene>
<reference evidence="2" key="1">
    <citation type="submission" date="2023-06" db="EMBL/GenBank/DDBJ databases">
        <title>Genome-scale phylogeny and comparative genomics of the fungal order Sordariales.</title>
        <authorList>
            <consortium name="Lawrence Berkeley National Laboratory"/>
            <person name="Hensen N."/>
            <person name="Bonometti L."/>
            <person name="Westerberg I."/>
            <person name="Brannstrom I.O."/>
            <person name="Guillou S."/>
            <person name="Cros-Aarteil S."/>
            <person name="Calhoun S."/>
            <person name="Haridas S."/>
            <person name="Kuo A."/>
            <person name="Mondo S."/>
            <person name="Pangilinan J."/>
            <person name="Riley R."/>
            <person name="Labutti K."/>
            <person name="Andreopoulos B."/>
            <person name="Lipzen A."/>
            <person name="Chen C."/>
            <person name="Yanf M."/>
            <person name="Daum C."/>
            <person name="Ng V."/>
            <person name="Clum A."/>
            <person name="Steindorff A."/>
            <person name="Ohm R."/>
            <person name="Martin F."/>
            <person name="Silar P."/>
            <person name="Natvig D."/>
            <person name="Lalanne C."/>
            <person name="Gautier V."/>
            <person name="Ament-Velasquez S.L."/>
            <person name="Kruys A."/>
            <person name="Hutchinson M.I."/>
            <person name="Powell A.J."/>
            <person name="Barry K."/>
            <person name="Miller A.N."/>
            <person name="Grigoriev I.V."/>
            <person name="Debuchy R."/>
            <person name="Gladieux P."/>
            <person name="Thoren M.H."/>
            <person name="Johannesson H."/>
        </authorList>
    </citation>
    <scope>NUCLEOTIDE SEQUENCE</scope>
    <source>
        <strain evidence="2">CBS 606.72</strain>
    </source>
</reference>
<evidence type="ECO:0000313" key="2">
    <source>
        <dbReference type="EMBL" id="KAK0631666.1"/>
    </source>
</evidence>
<feature type="compositionally biased region" description="Basic and acidic residues" evidence="1">
    <location>
        <begin position="215"/>
        <end position="233"/>
    </location>
</feature>
<keyword evidence="3" id="KW-1185">Reference proteome</keyword>
<protein>
    <submittedName>
        <fullName evidence="2">Uncharacterized protein</fullName>
    </submittedName>
</protein>
<comment type="caution">
    <text evidence="2">The sequence shown here is derived from an EMBL/GenBank/DDBJ whole genome shotgun (WGS) entry which is preliminary data.</text>
</comment>
<dbReference type="Proteomes" id="UP001175000">
    <property type="component" value="Unassembled WGS sequence"/>
</dbReference>
<feature type="region of interest" description="Disordered" evidence="1">
    <location>
        <begin position="109"/>
        <end position="190"/>
    </location>
</feature>
<proteinExistence type="predicted"/>
<feature type="compositionally biased region" description="Low complexity" evidence="1">
    <location>
        <begin position="151"/>
        <end position="166"/>
    </location>
</feature>
<feature type="region of interest" description="Disordered" evidence="1">
    <location>
        <begin position="209"/>
        <end position="233"/>
    </location>
</feature>
<organism evidence="2 3">
    <name type="scientific">Immersiella caudata</name>
    <dbReference type="NCBI Taxonomy" id="314043"/>
    <lineage>
        <taxon>Eukaryota</taxon>
        <taxon>Fungi</taxon>
        <taxon>Dikarya</taxon>
        <taxon>Ascomycota</taxon>
        <taxon>Pezizomycotina</taxon>
        <taxon>Sordariomycetes</taxon>
        <taxon>Sordariomycetidae</taxon>
        <taxon>Sordariales</taxon>
        <taxon>Lasiosphaeriaceae</taxon>
        <taxon>Immersiella</taxon>
    </lineage>
</organism>
<name>A0AA39XCZ1_9PEZI</name>
<sequence length="262" mass="27328">MRFFTPINGYRLLAPAPVAAPAVVRPPAAAFLLAAAPPSPAAPPPDAASILSPVPYTGANYDLAVQAVSRLPASQAPAPGGPPHPSKREYSEAELAAAYALVSMCGAAAPAPSPSPSPSPSAPPPPPFSPYAGPRPKRARPLPAALPPRSSPTTSSSASLLAPAPAGVKKANAASKPVASEKNSARRRAKWEREVARIAEIAEKGLPQEKPCQNCRDRMDQMSLPDRRPTETDKYLPCKKLAGLKSCALCKAMKEKCRPDED</sequence>
<accession>A0AA39XCZ1</accession>
<dbReference type="AlphaFoldDB" id="A0AA39XCZ1"/>
<evidence type="ECO:0000313" key="3">
    <source>
        <dbReference type="Proteomes" id="UP001175000"/>
    </source>
</evidence>
<feature type="compositionally biased region" description="Pro residues" evidence="1">
    <location>
        <begin position="111"/>
        <end position="129"/>
    </location>
</feature>
<evidence type="ECO:0000256" key="1">
    <source>
        <dbReference type="SAM" id="MobiDB-lite"/>
    </source>
</evidence>
<dbReference type="EMBL" id="JAULSU010000001">
    <property type="protein sequence ID" value="KAK0631666.1"/>
    <property type="molecule type" value="Genomic_DNA"/>
</dbReference>